<sequence>MKTLHYSIIAILSVVIFSSSSIALAQHVPFTLIQAPLKQFKDGTIAHDVHCNSGLQLVLKAEYYTPACVKPETASKLVQRGWALDTTLPEPFVNKIAINGLQQNYTIGQPISATVTYSGYYWYTEPDVKILDANGTQIWFNCAYCYARTEPIPSPALEPFTYIVRDYSSNKLPAINKTGTYTMIASLENKTASAEFTIVKPLTPLASFEPCDTPYPQPDTGVAVLYMPVNSVGKVCVRYYNPNDTPTRIFGIRFFDPNNSNQNATGITTWNDIGNNYTIPKGGSTVVYWIKTGNQTGFYGMDLFCGETPFAVGYDNNSRIVSSDFSWLGGTYNCPMQTYQFHIDSMAGIGVRHIQYP</sequence>
<reference evidence="2" key="1">
    <citation type="submission" date="2017-03" db="EMBL/GenBank/DDBJ databases">
        <authorList>
            <person name="Herbold C."/>
        </authorList>
    </citation>
    <scope>NUCLEOTIDE SEQUENCE [LARGE SCALE GENOMIC DNA]</scope>
</reference>
<name>A0A2H1FGY0_9ARCH</name>
<dbReference type="OrthoDB" id="12289at2157"/>
<keyword evidence="2" id="KW-1185">Reference proteome</keyword>
<dbReference type="Proteomes" id="UP000230607">
    <property type="component" value="Chromosome 1"/>
</dbReference>
<protein>
    <submittedName>
        <fullName evidence="1">Uncharacterized protein</fullName>
    </submittedName>
</protein>
<evidence type="ECO:0000313" key="1">
    <source>
        <dbReference type="EMBL" id="SMH72019.1"/>
    </source>
</evidence>
<organism evidence="1 2">
    <name type="scientific">Candidatus Nitrosotalea okcheonensis</name>
    <dbReference type="NCBI Taxonomy" id="1903276"/>
    <lineage>
        <taxon>Archaea</taxon>
        <taxon>Nitrososphaerota</taxon>
        <taxon>Nitrososphaeria</taxon>
        <taxon>Nitrosotaleales</taxon>
        <taxon>Nitrosotaleaceae</taxon>
        <taxon>Nitrosotalea</taxon>
    </lineage>
</organism>
<dbReference type="RefSeq" id="WP_157927874.1">
    <property type="nucleotide sequence ID" value="NZ_LT841358.1"/>
</dbReference>
<dbReference type="EMBL" id="LT841358">
    <property type="protein sequence ID" value="SMH72019.1"/>
    <property type="molecule type" value="Genomic_DNA"/>
</dbReference>
<accession>A0A2H1FGY0</accession>
<gene>
    <name evidence="1" type="ORF">NCS_11831</name>
</gene>
<evidence type="ECO:0000313" key="2">
    <source>
        <dbReference type="Proteomes" id="UP000230607"/>
    </source>
</evidence>
<proteinExistence type="predicted"/>
<dbReference type="AlphaFoldDB" id="A0A2H1FGY0"/>